<accession>A0A8J8T2R6</accession>
<reference evidence="1" key="1">
    <citation type="submission" date="2019-06" db="EMBL/GenBank/DDBJ databases">
        <authorList>
            <person name="Zheng W."/>
        </authorList>
    </citation>
    <scope>NUCLEOTIDE SEQUENCE</scope>
    <source>
        <strain evidence="1">QDHG01</strain>
    </source>
</reference>
<dbReference type="AlphaFoldDB" id="A0A8J8T2R6"/>
<dbReference type="Proteomes" id="UP000785679">
    <property type="component" value="Unassembled WGS sequence"/>
</dbReference>
<evidence type="ECO:0000313" key="2">
    <source>
        <dbReference type="Proteomes" id="UP000785679"/>
    </source>
</evidence>
<gene>
    <name evidence="1" type="ORF">FGO68_gene15551</name>
</gene>
<evidence type="ECO:0000313" key="1">
    <source>
        <dbReference type="EMBL" id="TNV80119.1"/>
    </source>
</evidence>
<dbReference type="EMBL" id="RRYP01007959">
    <property type="protein sequence ID" value="TNV80119.1"/>
    <property type="molecule type" value="Genomic_DNA"/>
</dbReference>
<name>A0A8J8T2R6_HALGN</name>
<keyword evidence="2" id="KW-1185">Reference proteome</keyword>
<sequence>MKQLLKTMDQEQQKIEISSKIYPMYKDLSTVIKQKRQALQTYLNKNNGVQSEVDVIKDRILEMRAIFQALYIGICPNLSQQCELELFESVKSEAQKQLFEVSEVIEKMYEWVNIELNPVKIILSRKFRPILLLDPCSYYKEYKQDYKIQKYKQLDLHQIDSGIVYRCSYERPSLSAEVYERFTVVNMEKLIGNREKRTKGKYEFNTAKDLEKQLAQFKKEYQELEGMIVY</sequence>
<comment type="caution">
    <text evidence="1">The sequence shown here is derived from an EMBL/GenBank/DDBJ whole genome shotgun (WGS) entry which is preliminary data.</text>
</comment>
<organism evidence="1 2">
    <name type="scientific">Halteria grandinella</name>
    <dbReference type="NCBI Taxonomy" id="5974"/>
    <lineage>
        <taxon>Eukaryota</taxon>
        <taxon>Sar</taxon>
        <taxon>Alveolata</taxon>
        <taxon>Ciliophora</taxon>
        <taxon>Intramacronucleata</taxon>
        <taxon>Spirotrichea</taxon>
        <taxon>Stichotrichia</taxon>
        <taxon>Sporadotrichida</taxon>
        <taxon>Halteriidae</taxon>
        <taxon>Halteria</taxon>
    </lineage>
</organism>
<protein>
    <submittedName>
        <fullName evidence="1">Uncharacterized protein</fullName>
    </submittedName>
</protein>
<proteinExistence type="predicted"/>